<keyword evidence="7 10" id="KW-0630">Potassium</keyword>
<name>A0A2C6KNS4_9APIC</name>
<feature type="binding site" evidence="10">
    <location>
        <position position="330"/>
    </location>
    <ligand>
        <name>K(+)</name>
        <dbReference type="ChEBI" id="CHEBI:29103"/>
    </ligand>
</feature>
<dbReference type="GO" id="GO:0000166">
    <property type="term" value="F:nucleotide binding"/>
    <property type="evidence" value="ECO:0007669"/>
    <property type="project" value="UniProtKB-KW"/>
</dbReference>
<dbReference type="PANTHER" id="PTHR13232">
    <property type="entry name" value="NAD(P)H-HYDRATE EPIMERASE"/>
    <property type="match status" value="1"/>
</dbReference>
<dbReference type="AlphaFoldDB" id="A0A2C6KNS4"/>
<proteinExistence type="inferred from homology"/>
<dbReference type="HAMAP" id="MF_01966">
    <property type="entry name" value="NADHX_epimerase"/>
    <property type="match status" value="1"/>
</dbReference>
<dbReference type="GO" id="GO:0052856">
    <property type="term" value="F:NAD(P)HX epimerase activity"/>
    <property type="evidence" value="ECO:0007669"/>
    <property type="project" value="UniProtKB-UniRule"/>
</dbReference>
<feature type="binding site" evidence="10">
    <location>
        <begin position="225"/>
        <end position="229"/>
    </location>
    <ligand>
        <name>(6S)-NADPHX</name>
        <dbReference type="ChEBI" id="CHEBI:64076"/>
    </ligand>
</feature>
<dbReference type="OrthoDB" id="10064708at2759"/>
<sequence length="397" mass="43520">MFYPSVCFSIFSLSSSFLSFSFLMPVKPNLQYSPLLSFPFSSSSSLVSVSSSLLSLFFFFSSSSSPHVPAVCFALQSIPKPARASSLGSSSLSLSRSSFSSSSSLPQAHNFLHSCSSSSYRLPSIDCRCWCGSTSSSMLKMGESTDKRDTITYLSQTEAQNLDADLMGPDVGYSVDQLMELAGLSVAQAVYEVMSDRFDREAGEKDRKEEEKKKPSILIVCGPGNNGGDGLVAARHLHLFGYEVHVWYPKPTEKPLFQNLLKQLKHHAIASISITDNPLAARLAEGKSFDLIVDAIFGFSFKGSLRPPFDTVVKELRNSKIPILSVDIPSGWDVEKGNLTGEGLEPDILVSLTAPKLCAKHFEKTHFLGGRFVPKSVKEKYHLQLPDYPGIQEVVRL</sequence>
<comment type="caution">
    <text evidence="12">The sequence shown here is derived from an EMBL/GenBank/DDBJ whole genome shotgun (WGS) entry which is preliminary data.</text>
</comment>
<evidence type="ECO:0000256" key="3">
    <source>
        <dbReference type="ARBA" id="ARBA00012228"/>
    </source>
</evidence>
<dbReference type="GO" id="GO:0005739">
    <property type="term" value="C:mitochondrion"/>
    <property type="evidence" value="ECO:0007669"/>
    <property type="project" value="TreeGrafter"/>
</dbReference>
<accession>A0A2C6KNS4</accession>
<keyword evidence="12" id="KW-0449">Lipoprotein</keyword>
<dbReference type="PROSITE" id="PS51385">
    <property type="entry name" value="YJEF_N"/>
    <property type="match status" value="1"/>
</dbReference>
<keyword evidence="6" id="KW-0521">NADP</keyword>
<feature type="binding site" evidence="10">
    <location>
        <position position="294"/>
    </location>
    <ligand>
        <name>K(+)</name>
        <dbReference type="ChEBI" id="CHEBI:29103"/>
    </ligand>
</feature>
<keyword evidence="13" id="KW-1185">Reference proteome</keyword>
<evidence type="ECO:0000256" key="2">
    <source>
        <dbReference type="ARBA" id="ARBA00000909"/>
    </source>
</evidence>
<organism evidence="12 13">
    <name type="scientific">Cystoisospora suis</name>
    <dbReference type="NCBI Taxonomy" id="483139"/>
    <lineage>
        <taxon>Eukaryota</taxon>
        <taxon>Sar</taxon>
        <taxon>Alveolata</taxon>
        <taxon>Apicomplexa</taxon>
        <taxon>Conoidasida</taxon>
        <taxon>Coccidia</taxon>
        <taxon>Eucoccidiorida</taxon>
        <taxon>Eimeriorina</taxon>
        <taxon>Sarcocystidae</taxon>
        <taxon>Cystoisospora</taxon>
    </lineage>
</organism>
<feature type="domain" description="YjeF N-terminal" evidence="11">
    <location>
        <begin position="159"/>
        <end position="385"/>
    </location>
</feature>
<evidence type="ECO:0000256" key="8">
    <source>
        <dbReference type="ARBA" id="ARBA00023027"/>
    </source>
</evidence>
<comment type="cofactor">
    <cofactor evidence="10">
        <name>K(+)</name>
        <dbReference type="ChEBI" id="CHEBI:29103"/>
    </cofactor>
    <text evidence="10">Binds 1 potassium ion per subunit.</text>
</comment>
<dbReference type="EMBL" id="MIGC01001800">
    <property type="protein sequence ID" value="PHJ22140.1"/>
    <property type="molecule type" value="Genomic_DNA"/>
</dbReference>
<comment type="similarity">
    <text evidence="10">Belongs to the NnrE/AIBP family.</text>
</comment>
<comment type="caution">
    <text evidence="10">Lacks conserved residue(s) required for the propagation of feature annotation.</text>
</comment>
<comment type="catalytic activity">
    <reaction evidence="1 10">
        <text>(6R)-NADHX = (6S)-NADHX</text>
        <dbReference type="Rhea" id="RHEA:32215"/>
        <dbReference type="ChEBI" id="CHEBI:64074"/>
        <dbReference type="ChEBI" id="CHEBI:64075"/>
        <dbReference type="EC" id="5.1.99.6"/>
    </reaction>
</comment>
<dbReference type="InterPro" id="IPR036652">
    <property type="entry name" value="YjeF_N_dom_sf"/>
</dbReference>
<dbReference type="GO" id="GO:0046872">
    <property type="term" value="F:metal ion binding"/>
    <property type="evidence" value="ECO:0007669"/>
    <property type="project" value="UniProtKB-KW"/>
</dbReference>
<gene>
    <name evidence="12" type="ORF">CSUI_004014</name>
</gene>
<evidence type="ECO:0000256" key="10">
    <source>
        <dbReference type="HAMAP-Rule" id="MF_03159"/>
    </source>
</evidence>
<dbReference type="RefSeq" id="XP_067923817.1">
    <property type="nucleotide sequence ID" value="XM_068064209.1"/>
</dbReference>
<dbReference type="InterPro" id="IPR004443">
    <property type="entry name" value="YjeF_N_dom"/>
</dbReference>
<evidence type="ECO:0000256" key="1">
    <source>
        <dbReference type="ARBA" id="ARBA00000013"/>
    </source>
</evidence>
<feature type="binding site" evidence="10">
    <location>
        <position position="226"/>
    </location>
    <ligand>
        <name>K(+)</name>
        <dbReference type="ChEBI" id="CHEBI:29103"/>
    </ligand>
</feature>
<keyword evidence="8 10" id="KW-0520">NAD</keyword>
<evidence type="ECO:0000256" key="9">
    <source>
        <dbReference type="ARBA" id="ARBA00023235"/>
    </source>
</evidence>
<dbReference type="VEuPathDB" id="ToxoDB:CSUI_004014"/>
<evidence type="ECO:0000256" key="6">
    <source>
        <dbReference type="ARBA" id="ARBA00022857"/>
    </source>
</evidence>
<keyword evidence="4 10" id="KW-0479">Metal-binding</keyword>
<evidence type="ECO:0000259" key="11">
    <source>
        <dbReference type="PROSITE" id="PS51385"/>
    </source>
</evidence>
<keyword evidence="5 10" id="KW-0547">Nucleotide-binding</keyword>
<evidence type="ECO:0000256" key="5">
    <source>
        <dbReference type="ARBA" id="ARBA00022741"/>
    </source>
</evidence>
<dbReference type="SUPFAM" id="SSF64153">
    <property type="entry name" value="YjeF N-terminal domain-like"/>
    <property type="match status" value="1"/>
</dbReference>
<dbReference type="InterPro" id="IPR032976">
    <property type="entry name" value="YJEFN_prot_NAXE-like"/>
</dbReference>
<keyword evidence="9 10" id="KW-0413">Isomerase</keyword>
<dbReference type="Gene3D" id="3.40.50.10260">
    <property type="entry name" value="YjeF N-terminal domain"/>
    <property type="match status" value="1"/>
</dbReference>
<dbReference type="GeneID" id="94427420"/>
<evidence type="ECO:0000256" key="7">
    <source>
        <dbReference type="ARBA" id="ARBA00022958"/>
    </source>
</evidence>
<evidence type="ECO:0000313" key="12">
    <source>
        <dbReference type="EMBL" id="PHJ22140.1"/>
    </source>
</evidence>
<feature type="binding site" evidence="10">
    <location>
        <begin position="298"/>
        <end position="304"/>
    </location>
    <ligand>
        <name>(6S)-NADPHX</name>
        <dbReference type="ChEBI" id="CHEBI:64076"/>
    </ligand>
</feature>
<evidence type="ECO:0000313" key="13">
    <source>
        <dbReference type="Proteomes" id="UP000221165"/>
    </source>
</evidence>
<dbReference type="EC" id="5.1.99.6" evidence="3 10"/>
<feature type="binding site" evidence="10">
    <location>
        <position position="327"/>
    </location>
    <ligand>
        <name>(6S)-NADPHX</name>
        <dbReference type="ChEBI" id="CHEBI:64076"/>
    </ligand>
</feature>
<evidence type="ECO:0000256" key="4">
    <source>
        <dbReference type="ARBA" id="ARBA00022723"/>
    </source>
</evidence>
<reference evidence="12 13" key="1">
    <citation type="journal article" date="2017" name="Int. J. Parasitol.">
        <title>The genome of the protozoan parasite Cystoisospora suis and a reverse vaccinology approach to identify vaccine candidates.</title>
        <authorList>
            <person name="Palmieri N."/>
            <person name="Shrestha A."/>
            <person name="Ruttkowski B."/>
            <person name="Beck T."/>
            <person name="Vogl C."/>
            <person name="Tomley F."/>
            <person name="Blake D.P."/>
            <person name="Joachim A."/>
        </authorList>
    </citation>
    <scope>NUCLEOTIDE SEQUENCE [LARGE SCALE GENOMIC DNA]</scope>
    <source>
        <strain evidence="12 13">Wien I</strain>
    </source>
</reference>
<protein>
    <recommendedName>
        <fullName evidence="3 10">NAD(P)H-hydrate epimerase</fullName>
        <ecNumber evidence="3 10">5.1.99.6</ecNumber>
    </recommendedName>
    <alternativeName>
        <fullName evidence="10">NAD(P)HX epimerase</fullName>
    </alternativeName>
</protein>
<comment type="catalytic activity">
    <reaction evidence="2 10">
        <text>(6R)-NADPHX = (6S)-NADPHX</text>
        <dbReference type="Rhea" id="RHEA:32227"/>
        <dbReference type="ChEBI" id="CHEBI:64076"/>
        <dbReference type="ChEBI" id="CHEBI:64077"/>
        <dbReference type="EC" id="5.1.99.6"/>
    </reaction>
</comment>
<dbReference type="PANTHER" id="PTHR13232:SF10">
    <property type="entry name" value="NAD(P)H-HYDRATE EPIMERASE"/>
    <property type="match status" value="1"/>
</dbReference>
<dbReference type="NCBIfam" id="TIGR00197">
    <property type="entry name" value="yjeF_nterm"/>
    <property type="match status" value="1"/>
</dbReference>
<dbReference type="Pfam" id="PF03853">
    <property type="entry name" value="YjeF_N"/>
    <property type="match status" value="1"/>
</dbReference>
<comment type="function">
    <text evidence="10">Catalyzes the epimerization of the S- and R-forms of NAD(P)HX, a damaged form of NAD(P)H that is a result of enzymatic or heat-dependent hydration. This is a prerequisite for the S-specific NAD(P)H-hydrate dehydratase to allow the repair of both epimers of NAD(P)HX.</text>
</comment>
<dbReference type="Proteomes" id="UP000221165">
    <property type="component" value="Unassembled WGS sequence"/>
</dbReference>